<dbReference type="HOGENOM" id="CLU_080158_0_5_6"/>
<dbReference type="OrthoDB" id="9807853at2"/>
<dbReference type="Gene3D" id="1.10.3290.10">
    <property type="entry name" value="Fido-like domain"/>
    <property type="match status" value="1"/>
</dbReference>
<sequence length="194" mass="22299">MKKLTDKQKSRLWEQQRNVNFQASCLLEKGHGPSDPQIETLELGPSAPGLPHLCLIHRHLYRREMKRAGEYRTDDIFKGDIPFCHFEYIEKMGNELMSALESDRYLVGLQKEEFIERISHYYCEINMLHPFASGNGIAQRVFFEQLAIHAGYLLDWRDIDPEQWVAANQSGATGDLSALNAIFAKVVSEARESE</sequence>
<evidence type="ECO:0000259" key="8">
    <source>
        <dbReference type="PROSITE" id="PS51459"/>
    </source>
</evidence>
<dbReference type="SUPFAM" id="SSF140931">
    <property type="entry name" value="Fic-like"/>
    <property type="match status" value="1"/>
</dbReference>
<keyword evidence="10" id="KW-1185">Reference proteome</keyword>
<feature type="domain" description="Fido" evidence="8">
    <location>
        <begin position="48"/>
        <end position="185"/>
    </location>
</feature>
<keyword evidence="1" id="KW-0808">Transferase</keyword>
<name>A0A0H3CUD5_ENTCC</name>
<dbReference type="EMBL" id="CP001918">
    <property type="protein sequence ID" value="ADF64265.1"/>
    <property type="molecule type" value="Genomic_DNA"/>
</dbReference>
<dbReference type="InterPro" id="IPR036597">
    <property type="entry name" value="Fido-like_dom_sf"/>
</dbReference>
<dbReference type="Proteomes" id="UP000002363">
    <property type="component" value="Chromosome"/>
</dbReference>
<dbReference type="GO" id="GO:0070733">
    <property type="term" value="F:AMPylase activity"/>
    <property type="evidence" value="ECO:0007669"/>
    <property type="project" value="UniProtKB-EC"/>
</dbReference>
<dbReference type="PANTHER" id="PTHR39560">
    <property type="entry name" value="PROTEIN ADENYLYLTRANSFERASE FIC-RELATED"/>
    <property type="match status" value="1"/>
</dbReference>
<evidence type="ECO:0000256" key="3">
    <source>
        <dbReference type="ARBA" id="ARBA00022741"/>
    </source>
</evidence>
<keyword evidence="4" id="KW-0067">ATP-binding</keyword>
<evidence type="ECO:0000256" key="5">
    <source>
        <dbReference type="ARBA" id="ARBA00034531"/>
    </source>
</evidence>
<dbReference type="NCBIfam" id="NF007672">
    <property type="entry name" value="PRK10347.1"/>
    <property type="match status" value="1"/>
</dbReference>
<dbReference type="AlphaFoldDB" id="A0A0H3CUD5"/>
<dbReference type="Pfam" id="PF10832">
    <property type="entry name" value="YhfG"/>
    <property type="match status" value="1"/>
</dbReference>
<protein>
    <recommendedName>
        <fullName evidence="5">protein adenylyltransferase</fullName>
        <ecNumber evidence="5">2.7.7.108</ecNumber>
    </recommendedName>
</protein>
<dbReference type="KEGG" id="enc:ECL_04738"/>
<evidence type="ECO:0000256" key="1">
    <source>
        <dbReference type="ARBA" id="ARBA00022679"/>
    </source>
</evidence>
<dbReference type="PANTHER" id="PTHR39560:SF1">
    <property type="entry name" value="PROTEIN ADENYLYLTRANSFERASE FIC-RELATED"/>
    <property type="match status" value="1"/>
</dbReference>
<dbReference type="GO" id="GO:0005524">
    <property type="term" value="F:ATP binding"/>
    <property type="evidence" value="ECO:0007669"/>
    <property type="project" value="UniProtKB-KW"/>
</dbReference>
<comment type="catalytic activity">
    <reaction evidence="6">
        <text>L-threonyl-[protein] + ATP = 3-O-(5'-adenylyl)-L-threonyl-[protein] + diphosphate</text>
        <dbReference type="Rhea" id="RHEA:54292"/>
        <dbReference type="Rhea" id="RHEA-COMP:11060"/>
        <dbReference type="Rhea" id="RHEA-COMP:13847"/>
        <dbReference type="ChEBI" id="CHEBI:30013"/>
        <dbReference type="ChEBI" id="CHEBI:30616"/>
        <dbReference type="ChEBI" id="CHEBI:33019"/>
        <dbReference type="ChEBI" id="CHEBI:138113"/>
        <dbReference type="EC" id="2.7.7.108"/>
    </reaction>
</comment>
<evidence type="ECO:0000256" key="4">
    <source>
        <dbReference type="ARBA" id="ARBA00022840"/>
    </source>
</evidence>
<dbReference type="InterPro" id="IPR003812">
    <property type="entry name" value="Fido"/>
</dbReference>
<dbReference type="EC" id="2.7.7.108" evidence="5"/>
<comment type="catalytic activity">
    <reaction evidence="7">
        <text>L-tyrosyl-[protein] + ATP = O-(5'-adenylyl)-L-tyrosyl-[protein] + diphosphate</text>
        <dbReference type="Rhea" id="RHEA:54288"/>
        <dbReference type="Rhea" id="RHEA-COMP:10136"/>
        <dbReference type="Rhea" id="RHEA-COMP:13846"/>
        <dbReference type="ChEBI" id="CHEBI:30616"/>
        <dbReference type="ChEBI" id="CHEBI:33019"/>
        <dbReference type="ChEBI" id="CHEBI:46858"/>
        <dbReference type="ChEBI" id="CHEBI:83624"/>
        <dbReference type="EC" id="2.7.7.108"/>
    </reaction>
</comment>
<accession>A0A0H3CUD5</accession>
<keyword evidence="3" id="KW-0547">Nucleotide-binding</keyword>
<dbReference type="EnsemblBacteria" id="ADF64265">
    <property type="protein sequence ID" value="ADF64265"/>
    <property type="gene ID" value="ECL_04738"/>
</dbReference>
<gene>
    <name evidence="9" type="ordered locus">ECL_04738</name>
</gene>
<organism evidence="9 10">
    <name type="scientific">Enterobacter cloacae subsp. cloacae (strain ATCC 13047 / DSM 30054 / NBRC 13535 / NCTC 10005 / WDCM 00083 / NCDC 279-56)</name>
    <dbReference type="NCBI Taxonomy" id="716541"/>
    <lineage>
        <taxon>Bacteria</taxon>
        <taxon>Pseudomonadati</taxon>
        <taxon>Pseudomonadota</taxon>
        <taxon>Gammaproteobacteria</taxon>
        <taxon>Enterobacterales</taxon>
        <taxon>Enterobacteriaceae</taxon>
        <taxon>Enterobacter</taxon>
        <taxon>Enterobacter cloacae complex</taxon>
    </lineage>
</organism>
<evidence type="ECO:0000313" key="9">
    <source>
        <dbReference type="EMBL" id="ADF64265.1"/>
    </source>
</evidence>
<evidence type="ECO:0000313" key="10">
    <source>
        <dbReference type="Proteomes" id="UP000002363"/>
    </source>
</evidence>
<dbReference type="PROSITE" id="PS51459">
    <property type="entry name" value="FIDO"/>
    <property type="match status" value="1"/>
</dbReference>
<dbReference type="eggNOG" id="COG2184">
    <property type="taxonomic scope" value="Bacteria"/>
</dbReference>
<dbReference type="Pfam" id="PF02661">
    <property type="entry name" value="Fic"/>
    <property type="match status" value="1"/>
</dbReference>
<evidence type="ECO:0000256" key="2">
    <source>
        <dbReference type="ARBA" id="ARBA00022695"/>
    </source>
</evidence>
<evidence type="ECO:0000256" key="6">
    <source>
        <dbReference type="ARBA" id="ARBA00047939"/>
    </source>
</evidence>
<dbReference type="STRING" id="716541.ECL_04738"/>
<dbReference type="PATRIC" id="fig|716541.4.peg.4886"/>
<keyword evidence="2" id="KW-0548">Nucleotidyltransferase</keyword>
<proteinExistence type="predicted"/>
<evidence type="ECO:0000256" key="7">
    <source>
        <dbReference type="ARBA" id="ARBA00048696"/>
    </source>
</evidence>
<dbReference type="RefSeq" id="WP_013099060.1">
    <property type="nucleotide sequence ID" value="NC_014121.1"/>
</dbReference>
<reference evidence="9 10" key="1">
    <citation type="journal article" date="2010" name="J. Bacteriol.">
        <title>Complete genome sequence of Enterobacter cloacae subsp. cloacae type strain ATCC 13047.</title>
        <authorList>
            <person name="Ren Y."/>
            <person name="Ren Y."/>
            <person name="Zhou Z."/>
            <person name="Guo X."/>
            <person name="Li Y."/>
            <person name="Feng L."/>
            <person name="Wang L."/>
        </authorList>
    </citation>
    <scope>NUCLEOTIDE SEQUENCE [LARGE SCALE GENOMIC DNA]</scope>
    <source>
        <strain evidence="10">ATCC 13047 / DSM 30054 / NBRC 13535 / NCTC 10005 / WDCM 00083 / NCDC 279-56</strain>
    </source>
</reference>
<dbReference type="InterPro" id="IPR022541">
    <property type="entry name" value="YhfG"/>
</dbReference>
<dbReference type="GO" id="GO:0051302">
    <property type="term" value="P:regulation of cell division"/>
    <property type="evidence" value="ECO:0007669"/>
    <property type="project" value="TreeGrafter"/>
</dbReference>